<evidence type="ECO:0000313" key="2">
    <source>
        <dbReference type="WBParaSite" id="nRc.2.0.1.t24676-RA"/>
    </source>
</evidence>
<evidence type="ECO:0000313" key="1">
    <source>
        <dbReference type="Proteomes" id="UP000887565"/>
    </source>
</evidence>
<sequence length="95" mass="10527">LKIVAVAAGDFANFFRKIVSRRRPTFDGSKIDTPDSFDILVAGESLEKTPGDEFSIFGFFNAGETSSSSLAKNEFFMGFFHEKRPNIQISEGILL</sequence>
<protein>
    <submittedName>
        <fullName evidence="2">Uncharacterized protein</fullName>
    </submittedName>
</protein>
<keyword evidence="1" id="KW-1185">Reference proteome</keyword>
<reference evidence="2" key="1">
    <citation type="submission" date="2022-11" db="UniProtKB">
        <authorList>
            <consortium name="WormBaseParasite"/>
        </authorList>
    </citation>
    <scope>IDENTIFICATION</scope>
</reference>
<name>A0A915JFS3_ROMCU</name>
<dbReference type="WBParaSite" id="nRc.2.0.1.t24676-RA">
    <property type="protein sequence ID" value="nRc.2.0.1.t24676-RA"/>
    <property type="gene ID" value="nRc.2.0.1.g24676"/>
</dbReference>
<accession>A0A915JFS3</accession>
<proteinExistence type="predicted"/>
<dbReference type="AlphaFoldDB" id="A0A915JFS3"/>
<dbReference type="Proteomes" id="UP000887565">
    <property type="component" value="Unplaced"/>
</dbReference>
<organism evidence="1 2">
    <name type="scientific">Romanomermis culicivorax</name>
    <name type="common">Nematode worm</name>
    <dbReference type="NCBI Taxonomy" id="13658"/>
    <lineage>
        <taxon>Eukaryota</taxon>
        <taxon>Metazoa</taxon>
        <taxon>Ecdysozoa</taxon>
        <taxon>Nematoda</taxon>
        <taxon>Enoplea</taxon>
        <taxon>Dorylaimia</taxon>
        <taxon>Mermithida</taxon>
        <taxon>Mermithoidea</taxon>
        <taxon>Mermithidae</taxon>
        <taxon>Romanomermis</taxon>
    </lineage>
</organism>